<dbReference type="InterPro" id="IPR036010">
    <property type="entry name" value="2Fe-2S_ferredoxin-like_sf"/>
</dbReference>
<accession>A0A1X1TY16</accession>
<gene>
    <name evidence="10" type="ORF">AWC05_01915</name>
</gene>
<evidence type="ECO:0000256" key="2">
    <source>
        <dbReference type="ARBA" id="ARBA00022448"/>
    </source>
</evidence>
<keyword evidence="3" id="KW-0001">2Fe-2S</keyword>
<keyword evidence="11" id="KW-1185">Reference proteome</keyword>
<dbReference type="PROSITE" id="PS00197">
    <property type="entry name" value="2FE2S_FER_1"/>
    <property type="match status" value="1"/>
</dbReference>
<evidence type="ECO:0000256" key="7">
    <source>
        <dbReference type="ARBA" id="ARBA00023014"/>
    </source>
</evidence>
<keyword evidence="4" id="KW-0479">Metal-binding</keyword>
<protein>
    <submittedName>
        <fullName evidence="10">Ferredoxin</fullName>
    </submittedName>
</protein>
<dbReference type="AlphaFoldDB" id="A0A1X1TY16"/>
<keyword evidence="5" id="KW-0249">Electron transport</keyword>
<evidence type="ECO:0000256" key="3">
    <source>
        <dbReference type="ARBA" id="ARBA00022714"/>
    </source>
</evidence>
<dbReference type="Gene3D" id="3.10.20.30">
    <property type="match status" value="1"/>
</dbReference>
<dbReference type="OrthoDB" id="9796486at2"/>
<dbReference type="PANTHER" id="PTHR43112:SF3">
    <property type="entry name" value="FERREDOXIN-2, CHLOROPLASTIC"/>
    <property type="match status" value="1"/>
</dbReference>
<dbReference type="PANTHER" id="PTHR43112">
    <property type="entry name" value="FERREDOXIN"/>
    <property type="match status" value="1"/>
</dbReference>
<dbReference type="InterPro" id="IPR001041">
    <property type="entry name" value="2Fe-2S_ferredoxin-type"/>
</dbReference>
<evidence type="ECO:0000313" key="10">
    <source>
        <dbReference type="EMBL" id="ORV49465.1"/>
    </source>
</evidence>
<proteinExistence type="inferred from homology"/>
<keyword evidence="7" id="KW-0411">Iron-sulfur</keyword>
<dbReference type="InterPro" id="IPR006058">
    <property type="entry name" value="2Fe2S_fd_BS"/>
</dbReference>
<reference evidence="10 11" key="1">
    <citation type="submission" date="2016-01" db="EMBL/GenBank/DDBJ databases">
        <title>The new phylogeny of the genus Mycobacterium.</title>
        <authorList>
            <person name="Tarcisio F."/>
            <person name="Conor M."/>
            <person name="Antonella G."/>
            <person name="Elisabetta G."/>
            <person name="Giulia F.S."/>
            <person name="Sara T."/>
            <person name="Anna F."/>
            <person name="Clotilde B."/>
            <person name="Roberto B."/>
            <person name="Veronica D.S."/>
            <person name="Fabio R."/>
            <person name="Monica P."/>
            <person name="Olivier J."/>
            <person name="Enrico T."/>
            <person name="Nicola S."/>
        </authorList>
    </citation>
    <scope>NUCLEOTIDE SEQUENCE [LARGE SCALE GENOMIC DNA]</scope>
    <source>
        <strain evidence="10 11">DSM 44852</strain>
    </source>
</reference>
<dbReference type="GO" id="GO:0051537">
    <property type="term" value="F:2 iron, 2 sulfur cluster binding"/>
    <property type="evidence" value="ECO:0007669"/>
    <property type="project" value="UniProtKB-KW"/>
</dbReference>
<evidence type="ECO:0000256" key="5">
    <source>
        <dbReference type="ARBA" id="ARBA00022982"/>
    </source>
</evidence>
<feature type="domain" description="2Fe-2S ferredoxin-type" evidence="9">
    <location>
        <begin position="20"/>
        <end position="108"/>
    </location>
</feature>
<evidence type="ECO:0000256" key="6">
    <source>
        <dbReference type="ARBA" id="ARBA00023004"/>
    </source>
</evidence>
<keyword evidence="2" id="KW-0813">Transport</keyword>
<dbReference type="CDD" id="cd00207">
    <property type="entry name" value="fer2"/>
    <property type="match status" value="1"/>
</dbReference>
<dbReference type="EMBL" id="LQOV01000031">
    <property type="protein sequence ID" value="ORV49465.1"/>
    <property type="molecule type" value="Genomic_DNA"/>
</dbReference>
<dbReference type="Pfam" id="PF00111">
    <property type="entry name" value="Fer2"/>
    <property type="match status" value="1"/>
</dbReference>
<keyword evidence="6" id="KW-0408">Iron</keyword>
<dbReference type="GO" id="GO:0046872">
    <property type="term" value="F:metal ion binding"/>
    <property type="evidence" value="ECO:0007669"/>
    <property type="project" value="UniProtKB-KW"/>
</dbReference>
<organism evidence="10 11">
    <name type="scientific">Mycobacterium florentinum</name>
    <dbReference type="NCBI Taxonomy" id="292462"/>
    <lineage>
        <taxon>Bacteria</taxon>
        <taxon>Bacillati</taxon>
        <taxon>Actinomycetota</taxon>
        <taxon>Actinomycetes</taxon>
        <taxon>Mycobacteriales</taxon>
        <taxon>Mycobacteriaceae</taxon>
        <taxon>Mycobacterium</taxon>
        <taxon>Mycobacterium simiae complex</taxon>
    </lineage>
</organism>
<evidence type="ECO:0000313" key="11">
    <source>
        <dbReference type="Proteomes" id="UP000193010"/>
    </source>
</evidence>
<comment type="cofactor">
    <cofactor evidence="8">
        <name>[2Fe-2S] cluster</name>
        <dbReference type="ChEBI" id="CHEBI:190135"/>
    </cofactor>
</comment>
<dbReference type="InterPro" id="IPR012675">
    <property type="entry name" value="Beta-grasp_dom_sf"/>
</dbReference>
<dbReference type="Proteomes" id="UP000193010">
    <property type="component" value="Unassembled WGS sequence"/>
</dbReference>
<evidence type="ECO:0000256" key="4">
    <source>
        <dbReference type="ARBA" id="ARBA00022723"/>
    </source>
</evidence>
<comment type="caution">
    <text evidence="10">The sequence shown here is derived from an EMBL/GenBank/DDBJ whole genome shotgun (WGS) entry which is preliminary data.</text>
</comment>
<dbReference type="SUPFAM" id="SSF54292">
    <property type="entry name" value="2Fe-2S ferredoxin-like"/>
    <property type="match status" value="1"/>
</dbReference>
<comment type="similarity">
    <text evidence="1">Belongs to the 2Fe2S plant-type ferredoxin family.</text>
</comment>
<dbReference type="PROSITE" id="PS51085">
    <property type="entry name" value="2FE2S_FER_2"/>
    <property type="match status" value="1"/>
</dbReference>
<sequence length="108" mass="11307">MQVSRAPSYAGPADAGVATEKVTIELDRSTTTVAYSAGDTLLQTARMAGLSPPSSCEVGSCGTCMARLTEGCARMLNNDALEDDEVAQGWVLTCQAMPTSPTVRVVYE</sequence>
<evidence type="ECO:0000256" key="1">
    <source>
        <dbReference type="ARBA" id="ARBA00007874"/>
    </source>
</evidence>
<name>A0A1X1TY16_MYCFL</name>
<evidence type="ECO:0000259" key="9">
    <source>
        <dbReference type="PROSITE" id="PS51085"/>
    </source>
</evidence>
<evidence type="ECO:0000256" key="8">
    <source>
        <dbReference type="ARBA" id="ARBA00034078"/>
    </source>
</evidence>
<dbReference type="STRING" id="292462.AWC05_01915"/>